<name>A0A916N112_9PROT</name>
<dbReference type="GO" id="GO:0007165">
    <property type="term" value="P:signal transduction"/>
    <property type="evidence" value="ECO:0007669"/>
    <property type="project" value="UniProtKB-KW"/>
</dbReference>
<evidence type="ECO:0000313" key="13">
    <source>
        <dbReference type="Proteomes" id="UP000742786"/>
    </source>
</evidence>
<protein>
    <submittedName>
        <fullName evidence="12">Twitching motility protein PilJ</fullName>
    </submittedName>
</protein>
<dbReference type="InterPro" id="IPR003660">
    <property type="entry name" value="HAMP_dom"/>
</dbReference>
<feature type="region of interest" description="Disordered" evidence="8">
    <location>
        <begin position="1"/>
        <end position="35"/>
    </location>
</feature>
<evidence type="ECO:0000259" key="10">
    <source>
        <dbReference type="PROSITE" id="PS50111"/>
    </source>
</evidence>
<dbReference type="PROSITE" id="PS50885">
    <property type="entry name" value="HAMP"/>
    <property type="match status" value="1"/>
</dbReference>
<dbReference type="CDD" id="cd11386">
    <property type="entry name" value="MCP_signal"/>
    <property type="match status" value="1"/>
</dbReference>
<dbReference type="AlphaFoldDB" id="A0A916N112"/>
<reference evidence="12" key="1">
    <citation type="submission" date="2021-04" db="EMBL/GenBank/DDBJ databases">
        <authorList>
            <person name="Hornung B."/>
        </authorList>
    </citation>
    <scope>NUCLEOTIDE SEQUENCE</scope>
    <source>
        <strain evidence="12">G5G6</strain>
    </source>
</reference>
<dbReference type="PANTHER" id="PTHR32089:SF119">
    <property type="entry name" value="METHYL-ACCEPTING CHEMOTAXIS PROTEIN CTPL"/>
    <property type="match status" value="1"/>
</dbReference>
<evidence type="ECO:0000256" key="1">
    <source>
        <dbReference type="ARBA" id="ARBA00004141"/>
    </source>
</evidence>
<gene>
    <name evidence="12" type="ORF">GTOL_12336</name>
</gene>
<evidence type="ECO:0000256" key="2">
    <source>
        <dbReference type="ARBA" id="ARBA00022692"/>
    </source>
</evidence>
<evidence type="ECO:0000256" key="5">
    <source>
        <dbReference type="ARBA" id="ARBA00023224"/>
    </source>
</evidence>
<feature type="compositionally biased region" description="Acidic residues" evidence="8">
    <location>
        <begin position="1"/>
        <end position="11"/>
    </location>
</feature>
<evidence type="ECO:0000256" key="3">
    <source>
        <dbReference type="ARBA" id="ARBA00022989"/>
    </source>
</evidence>
<evidence type="ECO:0000256" key="8">
    <source>
        <dbReference type="SAM" id="MobiDB-lite"/>
    </source>
</evidence>
<feature type="domain" description="HAMP" evidence="11">
    <location>
        <begin position="253"/>
        <end position="304"/>
    </location>
</feature>
<dbReference type="EMBL" id="CAJQUM010000001">
    <property type="protein sequence ID" value="CAG4884453.1"/>
    <property type="molecule type" value="Genomic_DNA"/>
</dbReference>
<proteinExistence type="inferred from homology"/>
<evidence type="ECO:0000259" key="11">
    <source>
        <dbReference type="PROSITE" id="PS50885"/>
    </source>
</evidence>
<evidence type="ECO:0000256" key="9">
    <source>
        <dbReference type="SAM" id="Phobius"/>
    </source>
</evidence>
<dbReference type="RefSeq" id="WP_220636304.1">
    <property type="nucleotide sequence ID" value="NZ_CAJQUM010000001.1"/>
</dbReference>
<dbReference type="Pfam" id="PF00015">
    <property type="entry name" value="MCPsignal"/>
    <property type="match status" value="1"/>
</dbReference>
<feature type="transmembrane region" description="Helical" evidence="9">
    <location>
        <begin position="210"/>
        <end position="230"/>
    </location>
</feature>
<evidence type="ECO:0000256" key="6">
    <source>
        <dbReference type="ARBA" id="ARBA00029447"/>
    </source>
</evidence>
<dbReference type="Gene3D" id="1.10.287.950">
    <property type="entry name" value="Methyl-accepting chemotaxis protein"/>
    <property type="match status" value="1"/>
</dbReference>
<dbReference type="SUPFAM" id="SSF58104">
    <property type="entry name" value="Methyl-accepting chemotaxis protein (MCP) signaling domain"/>
    <property type="match status" value="1"/>
</dbReference>
<comment type="subcellular location">
    <subcellularLocation>
        <location evidence="1">Membrane</location>
        <topology evidence="1">Multi-pass membrane protein</topology>
    </subcellularLocation>
</comment>
<dbReference type="GO" id="GO:0016020">
    <property type="term" value="C:membrane"/>
    <property type="evidence" value="ECO:0007669"/>
    <property type="project" value="UniProtKB-SubCell"/>
</dbReference>
<sequence length="581" mass="60825">MEIDLNLDEPIDAPPDGGLPEAPKPSPKAQAEPAAAPAKRLRLPLSFQLQVLAALFLMFLACAAYFAVTDSRAAANRAAHLSLAGEIGVLTERMARLAPPAAQGMASAQQELKAARAREAKLLALLDGGGELDGKTVAPAVETLRTTLAAVQTCWAAYDKTLPGVAATPGTNPPDGMLEANQKYARLSEAVMQLRLGADDALNQPARNRALIAGLGSLAMLMLVLFFRVFNADVTARQALLAQQRRSAEEANAATQAAIHRLMDEIRHLADGDLTARASIGQDITGTIAEAMNYAIAELSVLVRRINDTAHRVATATGVAARTSEELLAASEAQSQEIRRAGGQVLMVAQSMREASGKAEQSAGVARQSLDAASKGATAVAASISGMDGIRGQIQETSKRIKRLGESSQEIGEIVELISDITEQTNVLALNAAIQAASAGEAGRGFSVVAEEVQRLAERSAAATRRIAVLVKTIQSDTQGAVAAMENSTQGVIEGARLSNAAGDALADISIVSRQLTELIEGISNDTRQQAEVATQVARAMREILRITEQTGNGTRSTALSIGELAELAVELKNSVAGFKV</sequence>
<feature type="domain" description="Methyl-accepting transducer" evidence="10">
    <location>
        <begin position="309"/>
        <end position="545"/>
    </location>
</feature>
<keyword evidence="3 9" id="KW-1133">Transmembrane helix</keyword>
<evidence type="ECO:0000256" key="4">
    <source>
        <dbReference type="ARBA" id="ARBA00023136"/>
    </source>
</evidence>
<dbReference type="SMART" id="SM00283">
    <property type="entry name" value="MA"/>
    <property type="match status" value="1"/>
</dbReference>
<dbReference type="InterPro" id="IPR004089">
    <property type="entry name" value="MCPsignal_dom"/>
</dbReference>
<dbReference type="PANTHER" id="PTHR32089">
    <property type="entry name" value="METHYL-ACCEPTING CHEMOTAXIS PROTEIN MCPB"/>
    <property type="match status" value="1"/>
</dbReference>
<keyword evidence="2 9" id="KW-0812">Transmembrane</keyword>
<keyword evidence="4 9" id="KW-0472">Membrane</keyword>
<comment type="similarity">
    <text evidence="6">Belongs to the methyl-accepting chemotaxis (MCP) protein family.</text>
</comment>
<feature type="transmembrane region" description="Helical" evidence="9">
    <location>
        <begin position="47"/>
        <end position="68"/>
    </location>
</feature>
<evidence type="ECO:0000313" key="12">
    <source>
        <dbReference type="EMBL" id="CAG4884453.1"/>
    </source>
</evidence>
<keyword evidence="5 7" id="KW-0807">Transducer</keyword>
<accession>A0A916N112</accession>
<dbReference type="Proteomes" id="UP000742786">
    <property type="component" value="Unassembled WGS sequence"/>
</dbReference>
<comment type="caution">
    <text evidence="12">The sequence shown here is derived from an EMBL/GenBank/DDBJ whole genome shotgun (WGS) entry which is preliminary data.</text>
</comment>
<dbReference type="PROSITE" id="PS50111">
    <property type="entry name" value="CHEMOTAXIS_TRANSDUC_2"/>
    <property type="match status" value="1"/>
</dbReference>
<organism evidence="12 13">
    <name type="scientific">Georgfuchsia toluolica</name>
    <dbReference type="NCBI Taxonomy" id="424218"/>
    <lineage>
        <taxon>Bacteria</taxon>
        <taxon>Pseudomonadati</taxon>
        <taxon>Pseudomonadota</taxon>
        <taxon>Betaproteobacteria</taxon>
        <taxon>Nitrosomonadales</taxon>
        <taxon>Sterolibacteriaceae</taxon>
        <taxon>Georgfuchsia</taxon>
    </lineage>
</organism>
<keyword evidence="13" id="KW-1185">Reference proteome</keyword>
<evidence type="ECO:0000256" key="7">
    <source>
        <dbReference type="PROSITE-ProRule" id="PRU00284"/>
    </source>
</evidence>